<sequence>MATMFGFAPAEWKKVVQSPLLAGFAVSAADPSGFIGLLQEAFAAARSLSEARAQAGDALIRAVAEELLTSTGRAEAREGVRTIAQGASLDDIKRGALDAMKEVGAIVDSKAGEHARPFKEWLAQVARMVAEAGLEDTFLGFGGIRMSEKERAALHEISQALGIEAAAPSA</sequence>
<dbReference type="RefSeq" id="WP_016921052.1">
    <property type="nucleotide sequence ID" value="NZ_CP044331.1"/>
</dbReference>
<evidence type="ECO:0000313" key="2">
    <source>
        <dbReference type="Proteomes" id="UP000422569"/>
    </source>
</evidence>
<gene>
    <name evidence="1" type="ORF">F7D14_06885</name>
</gene>
<dbReference type="EMBL" id="CP044331">
    <property type="protein sequence ID" value="QGM97230.1"/>
    <property type="molecule type" value="Genomic_DNA"/>
</dbReference>
<dbReference type="AlphaFoldDB" id="A0A6B8M931"/>
<keyword evidence="2" id="KW-1185">Reference proteome</keyword>
<accession>A0A6B8M931</accession>
<evidence type="ECO:0000313" key="1">
    <source>
        <dbReference type="EMBL" id="QGM97230.1"/>
    </source>
</evidence>
<organism evidence="1 2">
    <name type="scientific">Methylocystis parvus</name>
    <dbReference type="NCBI Taxonomy" id="134"/>
    <lineage>
        <taxon>Bacteria</taxon>
        <taxon>Pseudomonadati</taxon>
        <taxon>Pseudomonadota</taxon>
        <taxon>Alphaproteobacteria</taxon>
        <taxon>Hyphomicrobiales</taxon>
        <taxon>Methylocystaceae</taxon>
        <taxon>Methylocystis</taxon>
    </lineage>
</organism>
<dbReference type="KEGG" id="mpar:F7D14_06885"/>
<proteinExistence type="predicted"/>
<name>A0A6B8M931_9HYPH</name>
<reference evidence="1 2" key="1">
    <citation type="submission" date="2019-09" db="EMBL/GenBank/DDBJ databases">
        <title>Isolation and complete genome sequencing of Methylocystis species.</title>
        <authorList>
            <person name="Rumah B.L."/>
            <person name="Stead C.E."/>
            <person name="Stevens B.C."/>
            <person name="Minton N.P."/>
            <person name="Grosse-Honebrink A."/>
            <person name="Zhang Y."/>
        </authorList>
    </citation>
    <scope>NUCLEOTIDE SEQUENCE [LARGE SCALE GENOMIC DNA]</scope>
    <source>
        <strain evidence="1 2">BRCS2</strain>
    </source>
</reference>
<protein>
    <submittedName>
        <fullName evidence="1">Uncharacterized protein</fullName>
    </submittedName>
</protein>
<dbReference type="Proteomes" id="UP000422569">
    <property type="component" value="Chromosome"/>
</dbReference>